<name>A0A840L9Z7_9BURK</name>
<evidence type="ECO:0000313" key="2">
    <source>
        <dbReference type="Proteomes" id="UP000562027"/>
    </source>
</evidence>
<proteinExistence type="predicted"/>
<dbReference type="Pfam" id="PF01126">
    <property type="entry name" value="Heme_oxygenase"/>
    <property type="match status" value="1"/>
</dbReference>
<dbReference type="GO" id="GO:0006788">
    <property type="term" value="P:heme oxidation"/>
    <property type="evidence" value="ECO:0007669"/>
    <property type="project" value="InterPro"/>
</dbReference>
<sequence>MVPTTPLSHSQALKAASHSTHERLDHRIMRAQPFAELANYGRFLQMQWRFHTDIAALFERADLALLLPDLWERQRLREIERDLADLNLAPPAPGAQPPALQAQQATLPEALGWFYVAEGSNLGAALLFKAAANLGLDERRGARHLAGHPEGRLRHWRGFTDMLDAQPLTAADQDSMAAGARAAFERVHHHVDMLLA</sequence>
<accession>A0A840L9Z7</accession>
<protein>
    <submittedName>
        <fullName evidence="1">Heme oxygenase</fullName>
    </submittedName>
</protein>
<organism evidence="1 2">
    <name type="scientific">Roseateles oligotrophus</name>
    <dbReference type="NCBI Taxonomy" id="1769250"/>
    <lineage>
        <taxon>Bacteria</taxon>
        <taxon>Pseudomonadati</taxon>
        <taxon>Pseudomonadota</taxon>
        <taxon>Betaproteobacteria</taxon>
        <taxon>Burkholderiales</taxon>
        <taxon>Sphaerotilaceae</taxon>
        <taxon>Roseateles</taxon>
    </lineage>
</organism>
<dbReference type="RefSeq" id="WP_184297710.1">
    <property type="nucleotide sequence ID" value="NZ_JACHLP010000002.1"/>
</dbReference>
<dbReference type="InterPro" id="IPR016053">
    <property type="entry name" value="Haem_Oase-like"/>
</dbReference>
<dbReference type="GO" id="GO:0004392">
    <property type="term" value="F:heme oxygenase (decyclizing) activity"/>
    <property type="evidence" value="ECO:0007669"/>
    <property type="project" value="InterPro"/>
</dbReference>
<dbReference type="CDD" id="cd19166">
    <property type="entry name" value="HemeO-bac"/>
    <property type="match status" value="1"/>
</dbReference>
<dbReference type="Gene3D" id="1.20.910.10">
    <property type="entry name" value="Heme oxygenase-like"/>
    <property type="match status" value="1"/>
</dbReference>
<dbReference type="Proteomes" id="UP000562027">
    <property type="component" value="Unassembled WGS sequence"/>
</dbReference>
<comment type="caution">
    <text evidence="1">The sequence shown here is derived from an EMBL/GenBank/DDBJ whole genome shotgun (WGS) entry which is preliminary data.</text>
</comment>
<dbReference type="SUPFAM" id="SSF48613">
    <property type="entry name" value="Heme oxygenase-like"/>
    <property type="match status" value="1"/>
</dbReference>
<gene>
    <name evidence="1" type="ORF">HNP55_001464</name>
</gene>
<reference evidence="1 2" key="1">
    <citation type="submission" date="2020-08" db="EMBL/GenBank/DDBJ databases">
        <title>Functional genomics of gut bacteria from endangered species of beetles.</title>
        <authorList>
            <person name="Carlos-Shanley C."/>
        </authorList>
    </citation>
    <scope>NUCLEOTIDE SEQUENCE [LARGE SCALE GENOMIC DNA]</scope>
    <source>
        <strain evidence="1 2">S00239</strain>
    </source>
</reference>
<keyword evidence="2" id="KW-1185">Reference proteome</keyword>
<dbReference type="InterPro" id="IPR016084">
    <property type="entry name" value="Haem_Oase-like_multi-hlx"/>
</dbReference>
<evidence type="ECO:0000313" key="1">
    <source>
        <dbReference type="EMBL" id="MBB4842949.1"/>
    </source>
</evidence>
<dbReference type="EMBL" id="JACHLP010000002">
    <property type="protein sequence ID" value="MBB4842949.1"/>
    <property type="molecule type" value="Genomic_DNA"/>
</dbReference>
<dbReference type="AlphaFoldDB" id="A0A840L9Z7"/>